<evidence type="ECO:0000259" key="1">
    <source>
        <dbReference type="Pfam" id="PF08337"/>
    </source>
</evidence>
<dbReference type="Proteomes" id="UP000297703">
    <property type="component" value="Unassembled WGS sequence"/>
</dbReference>
<dbReference type="InterPro" id="IPR013548">
    <property type="entry name" value="Plexin_cytoplasmic_RasGAP_dom"/>
</dbReference>
<evidence type="ECO:0000313" key="3">
    <source>
        <dbReference type="Proteomes" id="UP000297703"/>
    </source>
</evidence>
<dbReference type="GO" id="GO:0017154">
    <property type="term" value="F:semaphorin receptor activity"/>
    <property type="evidence" value="ECO:0007669"/>
    <property type="project" value="InterPro"/>
</dbReference>
<dbReference type="AlphaFoldDB" id="A0A4D9DGU3"/>
<feature type="domain" description="Plexin cytoplasmic RasGAP" evidence="1">
    <location>
        <begin position="15"/>
        <end position="71"/>
    </location>
</feature>
<dbReference type="OrthoDB" id="125363at2759"/>
<dbReference type="InterPro" id="IPR008936">
    <property type="entry name" value="Rho_GTPase_activation_prot"/>
</dbReference>
<dbReference type="PANTHER" id="PTHR22625">
    <property type="entry name" value="PLEXIN"/>
    <property type="match status" value="1"/>
</dbReference>
<dbReference type="PANTHER" id="PTHR22625:SF33">
    <property type="entry name" value="PLEXIN-B3"/>
    <property type="match status" value="1"/>
</dbReference>
<dbReference type="GO" id="GO:0007162">
    <property type="term" value="P:negative regulation of cell adhesion"/>
    <property type="evidence" value="ECO:0007669"/>
    <property type="project" value="TreeGrafter"/>
</dbReference>
<evidence type="ECO:0000313" key="2">
    <source>
        <dbReference type="EMBL" id="TFJ95009.1"/>
    </source>
</evidence>
<dbReference type="GO" id="GO:0002116">
    <property type="term" value="C:semaphorin receptor complex"/>
    <property type="evidence" value="ECO:0007669"/>
    <property type="project" value="TreeGrafter"/>
</dbReference>
<dbReference type="STRING" id="55544.A0A4D9DGU3"/>
<accession>A0A4D9DGU3</accession>
<sequence>MTEMTDLSGELEGSGIPFLDYGTYAQRVFFPGQGGAPARRGAELPEGRRATVEQGLAQLSSLLNSKAFLLTW</sequence>
<comment type="caution">
    <text evidence="2">The sequence shown here is derived from an EMBL/GenBank/DDBJ whole genome shotgun (WGS) entry which is preliminary data.</text>
</comment>
<dbReference type="GO" id="GO:0005886">
    <property type="term" value="C:plasma membrane"/>
    <property type="evidence" value="ECO:0007669"/>
    <property type="project" value="TreeGrafter"/>
</dbReference>
<gene>
    <name evidence="2" type="ORF">DR999_PMT23632</name>
</gene>
<reference evidence="2 3" key="1">
    <citation type="submission" date="2019-04" db="EMBL/GenBank/DDBJ databases">
        <title>Draft genome of the big-headed turtle Platysternon megacephalum.</title>
        <authorList>
            <person name="Gong S."/>
        </authorList>
    </citation>
    <scope>NUCLEOTIDE SEQUENCE [LARGE SCALE GENOMIC DNA]</scope>
    <source>
        <strain evidence="2">DO16091913</strain>
        <tissue evidence="2">Muscle</tissue>
    </source>
</reference>
<dbReference type="Gene3D" id="1.10.506.10">
    <property type="entry name" value="GTPase Activation - p120gap, domain 1"/>
    <property type="match status" value="1"/>
</dbReference>
<name>A0A4D9DGU3_9SAUR</name>
<organism evidence="2 3">
    <name type="scientific">Platysternon megacephalum</name>
    <name type="common">big-headed turtle</name>
    <dbReference type="NCBI Taxonomy" id="55544"/>
    <lineage>
        <taxon>Eukaryota</taxon>
        <taxon>Metazoa</taxon>
        <taxon>Chordata</taxon>
        <taxon>Craniata</taxon>
        <taxon>Vertebrata</taxon>
        <taxon>Euteleostomi</taxon>
        <taxon>Archelosauria</taxon>
        <taxon>Testudinata</taxon>
        <taxon>Testudines</taxon>
        <taxon>Cryptodira</taxon>
        <taxon>Durocryptodira</taxon>
        <taxon>Testudinoidea</taxon>
        <taxon>Platysternidae</taxon>
        <taxon>Platysternon</taxon>
    </lineage>
</organism>
<dbReference type="Pfam" id="PF08337">
    <property type="entry name" value="Plexin_cytopl"/>
    <property type="match status" value="1"/>
</dbReference>
<keyword evidence="3" id="KW-1185">Reference proteome</keyword>
<dbReference type="InterPro" id="IPR031148">
    <property type="entry name" value="Plexin"/>
</dbReference>
<dbReference type="GO" id="GO:0008360">
    <property type="term" value="P:regulation of cell shape"/>
    <property type="evidence" value="ECO:0007669"/>
    <property type="project" value="TreeGrafter"/>
</dbReference>
<dbReference type="EMBL" id="QXTE01017551">
    <property type="protein sequence ID" value="TFJ95009.1"/>
    <property type="molecule type" value="Genomic_DNA"/>
</dbReference>
<proteinExistence type="predicted"/>
<dbReference type="GO" id="GO:0050772">
    <property type="term" value="P:positive regulation of axonogenesis"/>
    <property type="evidence" value="ECO:0007669"/>
    <property type="project" value="TreeGrafter"/>
</dbReference>
<protein>
    <submittedName>
        <fullName evidence="2">Cold-shock protein</fullName>
    </submittedName>
</protein>
<dbReference type="GO" id="GO:0030334">
    <property type="term" value="P:regulation of cell migration"/>
    <property type="evidence" value="ECO:0007669"/>
    <property type="project" value="TreeGrafter"/>
</dbReference>
<reference evidence="2 3" key="2">
    <citation type="submission" date="2019-04" db="EMBL/GenBank/DDBJ databases">
        <title>The genome sequence of big-headed turtle.</title>
        <authorList>
            <person name="Gong S."/>
        </authorList>
    </citation>
    <scope>NUCLEOTIDE SEQUENCE [LARGE SCALE GENOMIC DNA]</scope>
    <source>
        <strain evidence="2">DO16091913</strain>
        <tissue evidence="2">Muscle</tissue>
    </source>
</reference>